<dbReference type="Proteomes" id="UP000029500">
    <property type="component" value="Chromosome"/>
</dbReference>
<dbReference type="STRING" id="189425.PGRAT_13035"/>
<keyword evidence="3" id="KW-0804">Transcription</keyword>
<dbReference type="SUPFAM" id="SSF46785">
    <property type="entry name" value="Winged helix' DNA-binding domain"/>
    <property type="match status" value="1"/>
</dbReference>
<evidence type="ECO:0000259" key="4">
    <source>
        <dbReference type="PROSITE" id="PS50987"/>
    </source>
</evidence>
<dbReference type="InterPro" id="IPR036388">
    <property type="entry name" value="WH-like_DNA-bd_sf"/>
</dbReference>
<dbReference type="SMART" id="SM00418">
    <property type="entry name" value="HTH_ARSR"/>
    <property type="match status" value="1"/>
</dbReference>
<evidence type="ECO:0000313" key="5">
    <source>
        <dbReference type="EMBL" id="AIQ68435.1"/>
    </source>
</evidence>
<organism evidence="5 6">
    <name type="scientific">Paenibacillus graminis</name>
    <dbReference type="NCBI Taxonomy" id="189425"/>
    <lineage>
        <taxon>Bacteria</taxon>
        <taxon>Bacillati</taxon>
        <taxon>Bacillota</taxon>
        <taxon>Bacilli</taxon>
        <taxon>Bacillales</taxon>
        <taxon>Paenibacillaceae</taxon>
        <taxon>Paenibacillus</taxon>
    </lineage>
</organism>
<dbReference type="PRINTS" id="PR00778">
    <property type="entry name" value="HTHARSR"/>
</dbReference>
<dbReference type="InterPro" id="IPR051081">
    <property type="entry name" value="HTH_MetalResp_TranReg"/>
</dbReference>
<dbReference type="eggNOG" id="COG0640">
    <property type="taxonomic scope" value="Bacteria"/>
</dbReference>
<dbReference type="GO" id="GO:0003700">
    <property type="term" value="F:DNA-binding transcription factor activity"/>
    <property type="evidence" value="ECO:0007669"/>
    <property type="project" value="InterPro"/>
</dbReference>
<dbReference type="InterPro" id="IPR001845">
    <property type="entry name" value="HTH_ArsR_DNA-bd_dom"/>
</dbReference>
<sequence length="347" mass="39669">MNLDIREQLDPLFETMGLLYVSSNREQHKEQTIMELDKLGIDGEAFYNKNLKIIDKYIQAFQKHQITEDSDRLFFTDQTYFSVLLALLCENANWLTELEKVSEDRIREALLQVLISEHSEQHSSAIEDTHLNVRSLDEIISFLEEYPFEEGVKWKLMSLLQQPRKHMLALVSAVSRNLPAFEQACKEVEKPLGKLIPKLVQSIHKNGDEGFLKLVEFFSQSSTLHPALIMPLGQAVYVSQCYCGLYVDLLPISGNHIADPKEYLLMRLKALADNSKLQILSSLKASPKYNLEIAEQLGLSAATVSHHMNVLLASGMVGIDKKNSKVHYHLETDNIRLLIDELERYLL</sequence>
<protein>
    <recommendedName>
        <fullName evidence="4">HTH arsR-type domain-containing protein</fullName>
    </recommendedName>
</protein>
<accession>A0A089M7X5</accession>
<evidence type="ECO:0000256" key="1">
    <source>
        <dbReference type="ARBA" id="ARBA00023015"/>
    </source>
</evidence>
<evidence type="ECO:0000313" key="6">
    <source>
        <dbReference type="Proteomes" id="UP000029500"/>
    </source>
</evidence>
<dbReference type="EMBL" id="CP009287">
    <property type="protein sequence ID" value="AIQ68435.1"/>
    <property type="molecule type" value="Genomic_DNA"/>
</dbReference>
<dbReference type="PANTHER" id="PTHR33154:SF18">
    <property type="entry name" value="ARSENICAL RESISTANCE OPERON REPRESSOR"/>
    <property type="match status" value="1"/>
</dbReference>
<keyword evidence="1" id="KW-0805">Transcription regulation</keyword>
<dbReference type="AlphaFoldDB" id="A0A089M7X5"/>
<keyword evidence="6" id="KW-1185">Reference proteome</keyword>
<name>A0A089M7X5_9BACL</name>
<dbReference type="KEGG" id="pgm:PGRAT_13035"/>
<dbReference type="InterPro" id="IPR036390">
    <property type="entry name" value="WH_DNA-bd_sf"/>
</dbReference>
<reference evidence="5 6" key="1">
    <citation type="submission" date="2014-08" db="EMBL/GenBank/DDBJ databases">
        <title>Comparative genomics of the Paenibacillus odorifer group.</title>
        <authorList>
            <person name="den Bakker H.C."/>
            <person name="Tsai Y.-C."/>
            <person name="Martin N."/>
            <person name="Korlach J."/>
            <person name="Wiedmann M."/>
        </authorList>
    </citation>
    <scope>NUCLEOTIDE SEQUENCE [LARGE SCALE GENOMIC DNA]</scope>
    <source>
        <strain evidence="5 6">DSM 15220</strain>
    </source>
</reference>
<dbReference type="InterPro" id="IPR011991">
    <property type="entry name" value="ArsR-like_HTH"/>
</dbReference>
<dbReference type="PROSITE" id="PS50987">
    <property type="entry name" value="HTH_ARSR_2"/>
    <property type="match status" value="1"/>
</dbReference>
<proteinExistence type="predicted"/>
<dbReference type="PANTHER" id="PTHR33154">
    <property type="entry name" value="TRANSCRIPTIONAL REGULATOR, ARSR FAMILY"/>
    <property type="match status" value="1"/>
</dbReference>
<dbReference type="Gene3D" id="1.10.10.10">
    <property type="entry name" value="Winged helix-like DNA-binding domain superfamily/Winged helix DNA-binding domain"/>
    <property type="match status" value="1"/>
</dbReference>
<gene>
    <name evidence="5" type="ORF">PGRAT_13035</name>
</gene>
<dbReference type="CDD" id="cd00090">
    <property type="entry name" value="HTH_ARSR"/>
    <property type="match status" value="1"/>
</dbReference>
<dbReference type="Pfam" id="PF01022">
    <property type="entry name" value="HTH_5"/>
    <property type="match status" value="1"/>
</dbReference>
<keyword evidence="2" id="KW-0238">DNA-binding</keyword>
<dbReference type="OrthoDB" id="9794330at2"/>
<dbReference type="HOGENOM" id="CLU_791891_0_0_9"/>
<dbReference type="RefSeq" id="WP_025706781.1">
    <property type="nucleotide sequence ID" value="NZ_CP009287.1"/>
</dbReference>
<evidence type="ECO:0000256" key="3">
    <source>
        <dbReference type="ARBA" id="ARBA00023163"/>
    </source>
</evidence>
<feature type="domain" description="HTH arsR-type" evidence="4">
    <location>
        <begin position="257"/>
        <end position="347"/>
    </location>
</feature>
<evidence type="ECO:0000256" key="2">
    <source>
        <dbReference type="ARBA" id="ARBA00023125"/>
    </source>
</evidence>
<dbReference type="GO" id="GO:0003677">
    <property type="term" value="F:DNA binding"/>
    <property type="evidence" value="ECO:0007669"/>
    <property type="project" value="UniProtKB-KW"/>
</dbReference>